<dbReference type="AlphaFoldDB" id="A0AAD7L4N3"/>
<dbReference type="EMBL" id="JARAOO010000011">
    <property type="protein sequence ID" value="KAJ7951279.1"/>
    <property type="molecule type" value="Genomic_DNA"/>
</dbReference>
<dbReference type="GO" id="GO:0009751">
    <property type="term" value="P:response to salicylic acid"/>
    <property type="evidence" value="ECO:0007669"/>
    <property type="project" value="UniProtKB-ARBA"/>
</dbReference>
<comment type="caution">
    <text evidence="9">The sequence shown here is derived from an EMBL/GenBank/DDBJ whole genome shotgun (WGS) entry which is preliminary data.</text>
</comment>
<feature type="domain" description="WRKY" evidence="8">
    <location>
        <begin position="118"/>
        <end position="181"/>
    </location>
</feature>
<dbReference type="FunFam" id="2.20.25.80:FF:000009">
    <property type="entry name" value="WRKY transcription factor 53"/>
    <property type="match status" value="1"/>
</dbReference>
<dbReference type="InterPro" id="IPR044810">
    <property type="entry name" value="WRKY_plant"/>
</dbReference>
<proteinExistence type="inferred from homology"/>
<dbReference type="GO" id="GO:0010150">
    <property type="term" value="P:leaf senescence"/>
    <property type="evidence" value="ECO:0007669"/>
    <property type="project" value="UniProtKB-ARBA"/>
</dbReference>
<evidence type="ECO:0000256" key="3">
    <source>
        <dbReference type="ARBA" id="ARBA00023125"/>
    </source>
</evidence>
<evidence type="ECO:0000313" key="9">
    <source>
        <dbReference type="EMBL" id="KAJ7951279.1"/>
    </source>
</evidence>
<feature type="compositionally biased region" description="Basic and acidic residues" evidence="7">
    <location>
        <begin position="197"/>
        <end position="206"/>
    </location>
</feature>
<dbReference type="GO" id="GO:0005634">
    <property type="term" value="C:nucleus"/>
    <property type="evidence" value="ECO:0007669"/>
    <property type="project" value="UniProtKB-SubCell"/>
</dbReference>
<dbReference type="PANTHER" id="PTHR32096">
    <property type="entry name" value="WRKY TRANSCRIPTION FACTOR 30-RELATED-RELATED"/>
    <property type="match status" value="1"/>
</dbReference>
<dbReference type="Pfam" id="PF03106">
    <property type="entry name" value="WRKY"/>
    <property type="match status" value="1"/>
</dbReference>
<evidence type="ECO:0000313" key="10">
    <source>
        <dbReference type="Proteomes" id="UP001163823"/>
    </source>
</evidence>
<keyword evidence="4" id="KW-0804">Transcription</keyword>
<dbReference type="GO" id="GO:0003700">
    <property type="term" value="F:DNA-binding transcription factor activity"/>
    <property type="evidence" value="ECO:0007669"/>
    <property type="project" value="InterPro"/>
</dbReference>
<keyword evidence="2" id="KW-0805">Transcription regulation</keyword>
<dbReference type="KEGG" id="qsa:O6P43_027355"/>
<evidence type="ECO:0000256" key="5">
    <source>
        <dbReference type="ARBA" id="ARBA00023242"/>
    </source>
</evidence>
<keyword evidence="5" id="KW-0539">Nucleus</keyword>
<dbReference type="InterPro" id="IPR036576">
    <property type="entry name" value="WRKY_dom_sf"/>
</dbReference>
<dbReference type="PROSITE" id="PS50811">
    <property type="entry name" value="WRKY"/>
    <property type="match status" value="1"/>
</dbReference>
<dbReference type="PANTHER" id="PTHR32096:SF133">
    <property type="entry name" value="WRKY TRANSCRIPTION FACTOR 41-RELATED"/>
    <property type="match status" value="1"/>
</dbReference>
<comment type="subcellular location">
    <subcellularLocation>
        <location evidence="1">Nucleus</location>
    </subcellularLocation>
</comment>
<comment type="similarity">
    <text evidence="6">Belongs to the WRKY group III family.</text>
</comment>
<evidence type="ECO:0000256" key="7">
    <source>
        <dbReference type="SAM" id="MobiDB-lite"/>
    </source>
</evidence>
<name>A0AAD7L4N3_QUISA</name>
<evidence type="ECO:0000256" key="2">
    <source>
        <dbReference type="ARBA" id="ARBA00023015"/>
    </source>
</evidence>
<reference evidence="9" key="1">
    <citation type="journal article" date="2023" name="Science">
        <title>Elucidation of the pathway for biosynthesis of saponin adjuvants from the soapbark tree.</title>
        <authorList>
            <person name="Reed J."/>
            <person name="Orme A."/>
            <person name="El-Demerdash A."/>
            <person name="Owen C."/>
            <person name="Martin L.B.B."/>
            <person name="Misra R.C."/>
            <person name="Kikuchi S."/>
            <person name="Rejzek M."/>
            <person name="Martin A.C."/>
            <person name="Harkess A."/>
            <person name="Leebens-Mack J."/>
            <person name="Louveau T."/>
            <person name="Stephenson M.J."/>
            <person name="Osbourn A."/>
        </authorList>
    </citation>
    <scope>NUCLEOTIDE SEQUENCE</scope>
    <source>
        <strain evidence="9">S10</strain>
    </source>
</reference>
<evidence type="ECO:0000256" key="1">
    <source>
        <dbReference type="ARBA" id="ARBA00004123"/>
    </source>
</evidence>
<dbReference type="Proteomes" id="UP001163823">
    <property type="component" value="Chromosome 11"/>
</dbReference>
<dbReference type="InterPro" id="IPR003657">
    <property type="entry name" value="WRKY_dom"/>
</dbReference>
<dbReference type="GO" id="GO:0042542">
    <property type="term" value="P:response to hydrogen peroxide"/>
    <property type="evidence" value="ECO:0007669"/>
    <property type="project" value="UniProtKB-ARBA"/>
</dbReference>
<dbReference type="Gene3D" id="2.20.25.80">
    <property type="entry name" value="WRKY domain"/>
    <property type="match status" value="1"/>
</dbReference>
<dbReference type="SMART" id="SM00774">
    <property type="entry name" value="WRKY"/>
    <property type="match status" value="1"/>
</dbReference>
<keyword evidence="10" id="KW-1185">Reference proteome</keyword>
<sequence>MEWEQMKLIGELKQGKELAKQLRNHLHPSSSSSHQMHEFLVEKILSTYEKALSMLNWEANMGESKPIVSRLLDSPCSFANGGPRSEVSDQDCKPKDVYKKRKTLPSWTEQVKVCSGTGLEGPLDDGYCWRKYGQKDILGANFPRGYYRCTHRHTQGCQATKQVQRSDTDPTIFEITYKGRHTCTQVCHLNMASPSTTKKEVKETQNHEQQNQPQAKGTSMNFGAGLKVKTEDLDSKEDNIFPSFFFGSPSTGSENEDNNIFTETMMENNFMESFSPTFISPATSESNFFSLSHCHVNSFALNVQTSDSDITEIISAPTSATNSPMGDFDFSLDKVDFDMNFPFDNPEFFS</sequence>
<evidence type="ECO:0000259" key="8">
    <source>
        <dbReference type="PROSITE" id="PS50811"/>
    </source>
</evidence>
<feature type="compositionally biased region" description="Polar residues" evidence="7">
    <location>
        <begin position="207"/>
        <end position="221"/>
    </location>
</feature>
<dbReference type="GO" id="GO:0010193">
    <property type="term" value="P:response to ozone"/>
    <property type="evidence" value="ECO:0007669"/>
    <property type="project" value="UniProtKB-ARBA"/>
</dbReference>
<keyword evidence="3" id="KW-0238">DNA-binding</keyword>
<evidence type="ECO:0000256" key="6">
    <source>
        <dbReference type="ARBA" id="ARBA00060850"/>
    </source>
</evidence>
<accession>A0AAD7L4N3</accession>
<feature type="region of interest" description="Disordered" evidence="7">
    <location>
        <begin position="195"/>
        <end position="221"/>
    </location>
</feature>
<protein>
    <submittedName>
        <fullName evidence="9">WRKY transcription factor</fullName>
    </submittedName>
</protein>
<dbReference type="GO" id="GO:0000976">
    <property type="term" value="F:transcription cis-regulatory region binding"/>
    <property type="evidence" value="ECO:0007669"/>
    <property type="project" value="TreeGrafter"/>
</dbReference>
<evidence type="ECO:0000256" key="4">
    <source>
        <dbReference type="ARBA" id="ARBA00023163"/>
    </source>
</evidence>
<organism evidence="9 10">
    <name type="scientific">Quillaja saponaria</name>
    <name type="common">Soap bark tree</name>
    <dbReference type="NCBI Taxonomy" id="32244"/>
    <lineage>
        <taxon>Eukaryota</taxon>
        <taxon>Viridiplantae</taxon>
        <taxon>Streptophyta</taxon>
        <taxon>Embryophyta</taxon>
        <taxon>Tracheophyta</taxon>
        <taxon>Spermatophyta</taxon>
        <taxon>Magnoliopsida</taxon>
        <taxon>eudicotyledons</taxon>
        <taxon>Gunneridae</taxon>
        <taxon>Pentapetalae</taxon>
        <taxon>rosids</taxon>
        <taxon>fabids</taxon>
        <taxon>Fabales</taxon>
        <taxon>Quillajaceae</taxon>
        <taxon>Quillaja</taxon>
    </lineage>
</organism>
<dbReference type="SUPFAM" id="SSF118290">
    <property type="entry name" value="WRKY DNA-binding domain"/>
    <property type="match status" value="1"/>
</dbReference>
<gene>
    <name evidence="9" type="ORF">O6P43_027355</name>
</gene>